<organism evidence="1 2">
    <name type="scientific">Colletotrichum chrysophilum</name>
    <dbReference type="NCBI Taxonomy" id="1836956"/>
    <lineage>
        <taxon>Eukaryota</taxon>
        <taxon>Fungi</taxon>
        <taxon>Dikarya</taxon>
        <taxon>Ascomycota</taxon>
        <taxon>Pezizomycotina</taxon>
        <taxon>Sordariomycetes</taxon>
        <taxon>Hypocreomycetidae</taxon>
        <taxon>Glomerellales</taxon>
        <taxon>Glomerellaceae</taxon>
        <taxon>Colletotrichum</taxon>
        <taxon>Colletotrichum gloeosporioides species complex</taxon>
    </lineage>
</organism>
<sequence>MVSHTSQQVVYSCLAGAPHGTKKPTATQTEPPVVGHLSTYPSLLHVADSLRTTNQWHAAHGIRPCFAFGLFAVFCTSMSRIDPDKRQPRVLPTPSARRWIIMGRSPPSDS</sequence>
<evidence type="ECO:0000313" key="2">
    <source>
        <dbReference type="Proteomes" id="UP001243330"/>
    </source>
</evidence>
<protein>
    <submittedName>
        <fullName evidence="1">Uncharacterized protein</fullName>
    </submittedName>
</protein>
<dbReference type="EMBL" id="JAQOWY010000751">
    <property type="protein sequence ID" value="KAK1838888.1"/>
    <property type="molecule type" value="Genomic_DNA"/>
</dbReference>
<name>A0AAD9A0M0_9PEZI</name>
<keyword evidence="2" id="KW-1185">Reference proteome</keyword>
<comment type="caution">
    <text evidence="1">The sequence shown here is derived from an EMBL/GenBank/DDBJ whole genome shotgun (WGS) entry which is preliminary data.</text>
</comment>
<gene>
    <name evidence="1" type="ORF">CCHR01_18487</name>
</gene>
<accession>A0AAD9A0M0</accession>
<evidence type="ECO:0000313" key="1">
    <source>
        <dbReference type="EMBL" id="KAK1838888.1"/>
    </source>
</evidence>
<dbReference type="Proteomes" id="UP001243330">
    <property type="component" value="Unassembled WGS sequence"/>
</dbReference>
<reference evidence="1" key="1">
    <citation type="submission" date="2023-01" db="EMBL/GenBank/DDBJ databases">
        <title>Colletotrichum chrysophilum M932 genome sequence.</title>
        <authorList>
            <person name="Baroncelli R."/>
        </authorList>
    </citation>
    <scope>NUCLEOTIDE SEQUENCE</scope>
    <source>
        <strain evidence="1">M932</strain>
    </source>
</reference>
<proteinExistence type="predicted"/>
<dbReference type="AlphaFoldDB" id="A0AAD9A0M0"/>